<dbReference type="Pfam" id="PF12078">
    <property type="entry name" value="DUF3557"/>
    <property type="match status" value="1"/>
</dbReference>
<feature type="transmembrane region" description="Helical" evidence="1">
    <location>
        <begin position="422"/>
        <end position="449"/>
    </location>
</feature>
<dbReference type="EMBL" id="PDUG01000002">
    <property type="protein sequence ID" value="PIC49368.1"/>
    <property type="molecule type" value="Genomic_DNA"/>
</dbReference>
<evidence type="ECO:0000256" key="1">
    <source>
        <dbReference type="SAM" id="Phobius"/>
    </source>
</evidence>
<reference evidence="3" key="1">
    <citation type="submission" date="2017-10" db="EMBL/GenBank/DDBJ databases">
        <title>Rapid genome shrinkage in a self-fertile nematode reveals novel sperm competition proteins.</title>
        <authorList>
            <person name="Yin D."/>
            <person name="Schwarz E.M."/>
            <person name="Thomas C.G."/>
            <person name="Felde R.L."/>
            <person name="Korf I.F."/>
            <person name="Cutter A.D."/>
            <person name="Schartner C.M."/>
            <person name="Ralston E.J."/>
            <person name="Meyer B.J."/>
            <person name="Haag E.S."/>
        </authorList>
    </citation>
    <scope>NUCLEOTIDE SEQUENCE [LARGE SCALE GENOMIC DNA]</scope>
    <source>
        <strain evidence="3">JU1422</strain>
    </source>
</reference>
<dbReference type="PANTHER" id="PTHR31379:SF1">
    <property type="entry name" value="F-BOX C PROTEIN-RELATED"/>
    <property type="match status" value="1"/>
</dbReference>
<keyword evidence="3" id="KW-1185">Reference proteome</keyword>
<name>A0A2G5VC81_9PELO</name>
<gene>
    <name evidence="2" type="primary">Cnig_chr_II.g8000</name>
    <name evidence="2" type="ORF">B9Z55_008000</name>
</gene>
<keyword evidence="1" id="KW-0472">Membrane</keyword>
<dbReference type="OrthoDB" id="5889481at2759"/>
<keyword evidence="1" id="KW-0812">Transmembrane</keyword>
<comment type="caution">
    <text evidence="2">The sequence shown here is derived from an EMBL/GenBank/DDBJ whole genome shotgun (WGS) entry which is preliminary data.</text>
</comment>
<evidence type="ECO:0000313" key="3">
    <source>
        <dbReference type="Proteomes" id="UP000230233"/>
    </source>
</evidence>
<dbReference type="PANTHER" id="PTHR31379">
    <property type="entry name" value="F-BOX C PROTEIN-RELATED-RELATED"/>
    <property type="match status" value="1"/>
</dbReference>
<evidence type="ECO:0000313" key="2">
    <source>
        <dbReference type="EMBL" id="PIC49368.1"/>
    </source>
</evidence>
<protein>
    <submittedName>
        <fullName evidence="2">Uncharacterized protein</fullName>
    </submittedName>
</protein>
<proteinExistence type="predicted"/>
<dbReference type="Proteomes" id="UP000230233">
    <property type="component" value="Chromosome II"/>
</dbReference>
<sequence length="463" mass="54502">MLTKLSSICVLEYLSFEKRQYIVPQIPGFRKSEKSWPLHLDTLRIAVDEIQLDKNKYFLKRRINVAYYHKLIQWDLNYQHEVLPGDFCVGFPQDHIFRQISETRKPPPLWRTELQMERQDPEYSNTSMGYLPPVYDTSPIHVAFKKVVNDLIGNRPIVCAKKLEFEHLSFRDIRERGGAFKIYRMPEGLKIQAESLESSCFSFSYAELGQLSRILGSKPLKEFSTQLENLEIFQHPIVRNSEKLVLWCGRMDFNHEQINHRHIHLKNYYSVFDHINAWIGNDNEIGKEFSGDIRLLDSSTLTEKEISLKRMMYLKECESGGRRVKPDRRFPNTLYSISLPRTNNRTIEIQMSLLKNESKEYPFQMHLKTQKSGTAIPKQIDSMYLELKLWEPRKRIGNFLENLPRNVSNALSQMKKCAWNCFLMLCRALVFLLGWISVFVIGALLIIFLNFCYFHLTKNDVVL</sequence>
<organism evidence="2 3">
    <name type="scientific">Caenorhabditis nigoni</name>
    <dbReference type="NCBI Taxonomy" id="1611254"/>
    <lineage>
        <taxon>Eukaryota</taxon>
        <taxon>Metazoa</taxon>
        <taxon>Ecdysozoa</taxon>
        <taxon>Nematoda</taxon>
        <taxon>Chromadorea</taxon>
        <taxon>Rhabditida</taxon>
        <taxon>Rhabditina</taxon>
        <taxon>Rhabditomorpha</taxon>
        <taxon>Rhabditoidea</taxon>
        <taxon>Rhabditidae</taxon>
        <taxon>Peloderinae</taxon>
        <taxon>Caenorhabditis</taxon>
    </lineage>
</organism>
<keyword evidence="1" id="KW-1133">Transmembrane helix</keyword>
<dbReference type="InterPro" id="IPR021942">
    <property type="entry name" value="DUF3557"/>
</dbReference>
<accession>A0A2G5VC81</accession>
<dbReference type="AlphaFoldDB" id="A0A2G5VC81"/>